<dbReference type="Proteomes" id="UP001500466">
    <property type="component" value="Unassembled WGS sequence"/>
</dbReference>
<comment type="caution">
    <text evidence="1">The sequence shown here is derived from an EMBL/GenBank/DDBJ whole genome shotgun (WGS) entry which is preliminary data.</text>
</comment>
<dbReference type="Gene3D" id="2.130.10.10">
    <property type="entry name" value="YVTN repeat-like/Quinoprotein amine dehydrogenase"/>
    <property type="match status" value="1"/>
</dbReference>
<organism evidence="1 2">
    <name type="scientific">Yinghuangia aomiensis</name>
    <dbReference type="NCBI Taxonomy" id="676205"/>
    <lineage>
        <taxon>Bacteria</taxon>
        <taxon>Bacillati</taxon>
        <taxon>Actinomycetota</taxon>
        <taxon>Actinomycetes</taxon>
        <taxon>Kitasatosporales</taxon>
        <taxon>Streptomycetaceae</taxon>
        <taxon>Yinghuangia</taxon>
    </lineage>
</organism>
<dbReference type="EMBL" id="BAABHS010000007">
    <property type="protein sequence ID" value="GAA4959166.1"/>
    <property type="molecule type" value="Genomic_DNA"/>
</dbReference>
<sequence>MVTLAVVAGLGAWFAFSGSDTKHAKASPTASATRPTAAVTAGVSSPATIGLAQAWTVGGAGTGAASDAVRGGWAGNSKVFVVRASGVTMYDPATGAVNGEVAPPSTLKTICNSMAKPADGIGLVGWAGASGDCDSVSAVDLAEGTVLWTQQLKGVGAPWEMALSATETEAVIGAGSFVCAYDLRTGSPLWTWQSPPTGALDDHWDVHDVLASPQSVALTLQRADDAANYVGAVASLDPSTGALNRSGIGGGSMR</sequence>
<evidence type="ECO:0000313" key="1">
    <source>
        <dbReference type="EMBL" id="GAA4959166.1"/>
    </source>
</evidence>
<proteinExistence type="predicted"/>
<gene>
    <name evidence="1" type="ORF">GCM10023205_22500</name>
</gene>
<evidence type="ECO:0008006" key="3">
    <source>
        <dbReference type="Google" id="ProtNLM"/>
    </source>
</evidence>
<name>A0ABP9H271_9ACTN</name>
<reference evidence="2" key="1">
    <citation type="journal article" date="2019" name="Int. J. Syst. Evol. Microbiol.">
        <title>The Global Catalogue of Microorganisms (GCM) 10K type strain sequencing project: providing services to taxonomists for standard genome sequencing and annotation.</title>
        <authorList>
            <consortium name="The Broad Institute Genomics Platform"/>
            <consortium name="The Broad Institute Genome Sequencing Center for Infectious Disease"/>
            <person name="Wu L."/>
            <person name="Ma J."/>
        </authorList>
    </citation>
    <scope>NUCLEOTIDE SEQUENCE [LARGE SCALE GENOMIC DNA]</scope>
    <source>
        <strain evidence="2">JCM 17986</strain>
    </source>
</reference>
<dbReference type="InterPro" id="IPR015943">
    <property type="entry name" value="WD40/YVTN_repeat-like_dom_sf"/>
</dbReference>
<accession>A0ABP9H271</accession>
<dbReference type="SUPFAM" id="SSF50998">
    <property type="entry name" value="Quinoprotein alcohol dehydrogenase-like"/>
    <property type="match status" value="1"/>
</dbReference>
<dbReference type="InterPro" id="IPR011047">
    <property type="entry name" value="Quinoprotein_ADH-like_sf"/>
</dbReference>
<protein>
    <recommendedName>
        <fullName evidence="3">PQQ-like domain-containing protein</fullName>
    </recommendedName>
</protein>
<keyword evidence="2" id="KW-1185">Reference proteome</keyword>
<evidence type="ECO:0000313" key="2">
    <source>
        <dbReference type="Proteomes" id="UP001500466"/>
    </source>
</evidence>